<dbReference type="InterPro" id="IPR002401">
    <property type="entry name" value="Cyt_P450_E_grp-I"/>
</dbReference>
<feature type="binding site" description="axial binding residue" evidence="6">
    <location>
        <position position="432"/>
    </location>
    <ligand>
        <name>heme</name>
        <dbReference type="ChEBI" id="CHEBI:30413"/>
    </ligand>
    <ligandPart>
        <name>Fe</name>
        <dbReference type="ChEBI" id="CHEBI:18248"/>
    </ligandPart>
</feature>
<gene>
    <name evidence="9" type="ORF">UCRPA7_1303</name>
</gene>
<keyword evidence="7 9" id="KW-0503">Monooxygenase</keyword>
<name>R8BV62_PHAM7</name>
<keyword evidence="3 6" id="KW-0349">Heme</keyword>
<evidence type="ECO:0000256" key="7">
    <source>
        <dbReference type="RuleBase" id="RU000461"/>
    </source>
</evidence>
<keyword evidence="10" id="KW-1185">Reference proteome</keyword>
<evidence type="ECO:0000313" key="9">
    <source>
        <dbReference type="EMBL" id="EOO03189.1"/>
    </source>
</evidence>
<evidence type="ECO:0000256" key="3">
    <source>
        <dbReference type="ARBA" id="ARBA00022617"/>
    </source>
</evidence>
<evidence type="ECO:0000256" key="2">
    <source>
        <dbReference type="ARBA" id="ARBA00010617"/>
    </source>
</evidence>
<keyword evidence="5 6" id="KW-0408">Iron</keyword>
<dbReference type="InterPro" id="IPR050121">
    <property type="entry name" value="Cytochrome_P450_monoxygenase"/>
</dbReference>
<dbReference type="Gene3D" id="1.10.630.10">
    <property type="entry name" value="Cytochrome P450"/>
    <property type="match status" value="1"/>
</dbReference>
<keyword evidence="8" id="KW-0812">Transmembrane</keyword>
<evidence type="ECO:0000256" key="1">
    <source>
        <dbReference type="ARBA" id="ARBA00001971"/>
    </source>
</evidence>
<keyword evidence="4 6" id="KW-0479">Metal-binding</keyword>
<dbReference type="PRINTS" id="PR00463">
    <property type="entry name" value="EP450I"/>
</dbReference>
<feature type="transmembrane region" description="Helical" evidence="8">
    <location>
        <begin position="12"/>
        <end position="30"/>
    </location>
</feature>
<dbReference type="GO" id="GO:0016705">
    <property type="term" value="F:oxidoreductase activity, acting on paired donors, with incorporation or reduction of molecular oxygen"/>
    <property type="evidence" value="ECO:0007669"/>
    <property type="project" value="InterPro"/>
</dbReference>
<dbReference type="GO" id="GO:0004497">
    <property type="term" value="F:monooxygenase activity"/>
    <property type="evidence" value="ECO:0007669"/>
    <property type="project" value="UniProtKB-KW"/>
</dbReference>
<dbReference type="HOGENOM" id="CLU_001570_14_11_1"/>
<dbReference type="GO" id="GO:0005506">
    <property type="term" value="F:iron ion binding"/>
    <property type="evidence" value="ECO:0007669"/>
    <property type="project" value="InterPro"/>
</dbReference>
<dbReference type="Pfam" id="PF00067">
    <property type="entry name" value="p450"/>
    <property type="match status" value="1"/>
</dbReference>
<evidence type="ECO:0000313" key="10">
    <source>
        <dbReference type="Proteomes" id="UP000014074"/>
    </source>
</evidence>
<dbReference type="GeneID" id="19321439"/>
<dbReference type="PROSITE" id="PS00086">
    <property type="entry name" value="CYTOCHROME_P450"/>
    <property type="match status" value="1"/>
</dbReference>
<dbReference type="InterPro" id="IPR017972">
    <property type="entry name" value="Cyt_P450_CS"/>
</dbReference>
<keyword evidence="8" id="KW-0472">Membrane</keyword>
<keyword evidence="7" id="KW-0560">Oxidoreductase</keyword>
<dbReference type="GO" id="GO:0020037">
    <property type="term" value="F:heme binding"/>
    <property type="evidence" value="ECO:0007669"/>
    <property type="project" value="InterPro"/>
</dbReference>
<comment type="similarity">
    <text evidence="2 7">Belongs to the cytochrome P450 family.</text>
</comment>
<dbReference type="AlphaFoldDB" id="R8BV62"/>
<dbReference type="PRINTS" id="PR00385">
    <property type="entry name" value="P450"/>
</dbReference>
<dbReference type="InterPro" id="IPR036396">
    <property type="entry name" value="Cyt_P450_sf"/>
</dbReference>
<proteinExistence type="inferred from homology"/>
<organism evidence="9 10">
    <name type="scientific">Phaeoacremonium minimum (strain UCR-PA7)</name>
    <name type="common">Esca disease fungus</name>
    <name type="synonym">Togninia minima</name>
    <dbReference type="NCBI Taxonomy" id="1286976"/>
    <lineage>
        <taxon>Eukaryota</taxon>
        <taxon>Fungi</taxon>
        <taxon>Dikarya</taxon>
        <taxon>Ascomycota</taxon>
        <taxon>Pezizomycotina</taxon>
        <taxon>Sordariomycetes</taxon>
        <taxon>Sordariomycetidae</taxon>
        <taxon>Togniniales</taxon>
        <taxon>Togniniaceae</taxon>
        <taxon>Phaeoacremonium</taxon>
    </lineage>
</organism>
<sequence length="496" mass="56522">MAVISAQTLLQSPSLIAAALGAVGFLYVLWRCIYNIWFSPLAKYPGPFLAKISPIYSIWGPILRTMPNELAFTDPQAWKDIYGHRQGHPQFHKDPIHVGSVQDIPGSTTLTMADDNNHSRQRRTLAHAFSQKALLEQESIIRGYVDLFVEKLTPFSQSGKPINMCDWFNFTTFDIIGDMAFGEPFGCLKDGVFHSWVSLITQTIKAGAYEQATRRMFQAGSTMQELLCKLIPSDLREKRYRHLELSREKCLKRIDEGLRREHRDFLYYILRQNEKGGVSQDEIILNSALFIVAGSETTASLLSGMTMWLMRTPHAYKKLTEEIRTTFAKAEDMHFLQLQEMTYMNACIDEALRIFPPLPTGLARTVPAGGDTVAGEFLPGGTIVSVYGWAATHSPHNFFRPQEYIPERWLDEKYANENKEASQPFSLGPRGCIGRHLSYMELRLILASLLWHFDIERADGDADVDVWDPTNDLQHVKAFNTWNKPPLWCRLTPVKR</sequence>
<dbReference type="EMBL" id="KB932855">
    <property type="protein sequence ID" value="EOO03189.1"/>
    <property type="molecule type" value="Genomic_DNA"/>
</dbReference>
<dbReference type="PANTHER" id="PTHR24305">
    <property type="entry name" value="CYTOCHROME P450"/>
    <property type="match status" value="1"/>
</dbReference>
<reference evidence="10" key="1">
    <citation type="journal article" date="2013" name="Genome Announc.">
        <title>Draft genome sequence of the ascomycete Phaeoacremonium aleophilum strain UCR-PA7, a causal agent of the esca disease complex in grapevines.</title>
        <authorList>
            <person name="Blanco-Ulate B."/>
            <person name="Rolshausen P."/>
            <person name="Cantu D."/>
        </authorList>
    </citation>
    <scope>NUCLEOTIDE SEQUENCE [LARGE SCALE GENOMIC DNA]</scope>
    <source>
        <strain evidence="10">UCR-PA7</strain>
    </source>
</reference>
<comment type="cofactor">
    <cofactor evidence="1 6">
        <name>heme</name>
        <dbReference type="ChEBI" id="CHEBI:30413"/>
    </cofactor>
</comment>
<protein>
    <submittedName>
        <fullName evidence="9">Putative cytochrome p450 monooxygenase protein</fullName>
    </submittedName>
</protein>
<dbReference type="PANTHER" id="PTHR24305:SF210">
    <property type="entry name" value="CYTOCHROME P450 MONOOXYGENASE ASQL-RELATED"/>
    <property type="match status" value="1"/>
</dbReference>
<dbReference type="SUPFAM" id="SSF48264">
    <property type="entry name" value="Cytochrome P450"/>
    <property type="match status" value="1"/>
</dbReference>
<dbReference type="Proteomes" id="UP000014074">
    <property type="component" value="Unassembled WGS sequence"/>
</dbReference>
<evidence type="ECO:0000256" key="6">
    <source>
        <dbReference type="PIRSR" id="PIRSR602401-1"/>
    </source>
</evidence>
<dbReference type="CDD" id="cd11058">
    <property type="entry name" value="CYP60B-like"/>
    <property type="match status" value="1"/>
</dbReference>
<dbReference type="OrthoDB" id="1470350at2759"/>
<dbReference type="KEGG" id="tmn:UCRPA7_1303"/>
<accession>R8BV62</accession>
<evidence type="ECO:0000256" key="5">
    <source>
        <dbReference type="ARBA" id="ARBA00023004"/>
    </source>
</evidence>
<evidence type="ECO:0000256" key="4">
    <source>
        <dbReference type="ARBA" id="ARBA00022723"/>
    </source>
</evidence>
<keyword evidence="8" id="KW-1133">Transmembrane helix</keyword>
<dbReference type="InterPro" id="IPR001128">
    <property type="entry name" value="Cyt_P450"/>
</dbReference>
<dbReference type="RefSeq" id="XP_007912077.1">
    <property type="nucleotide sequence ID" value="XM_007913886.1"/>
</dbReference>
<dbReference type="eggNOG" id="KOG0158">
    <property type="taxonomic scope" value="Eukaryota"/>
</dbReference>
<evidence type="ECO:0000256" key="8">
    <source>
        <dbReference type="SAM" id="Phobius"/>
    </source>
</evidence>